<accession>A0ABZ1N7Z6</accession>
<organism evidence="6 7">
    <name type="scientific">Nocardia salmonicida</name>
    <dbReference type="NCBI Taxonomy" id="53431"/>
    <lineage>
        <taxon>Bacteria</taxon>
        <taxon>Bacillati</taxon>
        <taxon>Actinomycetota</taxon>
        <taxon>Actinomycetes</taxon>
        <taxon>Mycobacteriales</taxon>
        <taxon>Nocardiaceae</taxon>
        <taxon>Nocardia</taxon>
    </lineage>
</organism>
<evidence type="ECO:0000256" key="1">
    <source>
        <dbReference type="ARBA" id="ARBA00006754"/>
    </source>
</evidence>
<feature type="domain" description="CdaR GGDEF-like" evidence="5">
    <location>
        <begin position="182"/>
        <end position="283"/>
    </location>
</feature>
<dbReference type="InterPro" id="IPR025736">
    <property type="entry name" value="PucR_C-HTH_dom"/>
</dbReference>
<dbReference type="Proteomes" id="UP001621418">
    <property type="component" value="Chromosome"/>
</dbReference>
<proteinExistence type="inferred from homology"/>
<feature type="domain" description="PucR C-terminal helix-turn-helix" evidence="3">
    <location>
        <begin position="329"/>
        <end position="384"/>
    </location>
</feature>
<dbReference type="Pfam" id="PF13556">
    <property type="entry name" value="HTH_30"/>
    <property type="match status" value="1"/>
</dbReference>
<dbReference type="Gene3D" id="1.10.10.2840">
    <property type="entry name" value="PucR C-terminal helix-turn-helix domain"/>
    <property type="match status" value="1"/>
</dbReference>
<dbReference type="InterPro" id="IPR025751">
    <property type="entry name" value="RsbRD_N_dom"/>
</dbReference>
<evidence type="ECO:0000256" key="2">
    <source>
        <dbReference type="SAM" id="MobiDB-lite"/>
    </source>
</evidence>
<evidence type="ECO:0000259" key="5">
    <source>
        <dbReference type="Pfam" id="PF17853"/>
    </source>
</evidence>
<dbReference type="PANTHER" id="PTHR33744:SF7">
    <property type="entry name" value="PUCR FAMILY TRANSCRIPTIONAL REGULATOR"/>
    <property type="match status" value="1"/>
</dbReference>
<sequence>MTQMYSPEPGLAHDKRWQQVVERTHAKAAGLATTLETDDLLPHSMLDADFKPSVQLNIALFFRSLTVDSELSREDTRPIVERAMRLVRDGMSIEEILTNYRVGTAFLWSRSISVLEPDEYPLLPELGLRLTNYLNLVVTHIATALIEDSRQPRWDILERQGEIAADLLAGREISGWTGAPEIPIAESFLVAAVRLGEPAPGTLTALRNRLGQLPGTFLYRDNGGWIALVPLRPVDEDDPAAALASRIGLSGKDAQPGCWIGVATARTRADIPGAYTEAHTVAETARALARPETICTRRHMMFEYSVAAGGATLTALAALLDPLADHPALLETLDAFIDSEFNHNAAAQALFIHRNTVTYRLCRITELSGYDPLLPSGVSTLMAARVAQRIVTYPTTSTRSRETTRAPSGSPDGAQQSR</sequence>
<protein>
    <submittedName>
        <fullName evidence="6">Helix-turn-helix domain-containing protein</fullName>
    </submittedName>
</protein>
<name>A0ABZ1N7Z6_9NOCA</name>
<reference evidence="6 7" key="1">
    <citation type="submission" date="2022-10" db="EMBL/GenBank/DDBJ databases">
        <title>The complete genomes of actinobacterial strains from the NBC collection.</title>
        <authorList>
            <person name="Joergensen T.S."/>
            <person name="Alvarez Arevalo M."/>
            <person name="Sterndorff E.B."/>
            <person name="Faurdal D."/>
            <person name="Vuksanovic O."/>
            <person name="Mourched A.-S."/>
            <person name="Charusanti P."/>
            <person name="Shaw S."/>
            <person name="Blin K."/>
            <person name="Weber T."/>
        </authorList>
    </citation>
    <scope>NUCLEOTIDE SEQUENCE [LARGE SCALE GENOMIC DNA]</scope>
    <source>
        <strain evidence="6 7">NBC_01413</strain>
    </source>
</reference>
<keyword evidence="7" id="KW-1185">Reference proteome</keyword>
<evidence type="ECO:0000313" key="6">
    <source>
        <dbReference type="EMBL" id="WTY36112.1"/>
    </source>
</evidence>
<comment type="similarity">
    <text evidence="1">Belongs to the CdaR family.</text>
</comment>
<feature type="region of interest" description="Disordered" evidence="2">
    <location>
        <begin position="394"/>
        <end position="418"/>
    </location>
</feature>
<evidence type="ECO:0000313" key="7">
    <source>
        <dbReference type="Proteomes" id="UP001621418"/>
    </source>
</evidence>
<dbReference type="Pfam" id="PF14361">
    <property type="entry name" value="RsbRD_N"/>
    <property type="match status" value="1"/>
</dbReference>
<evidence type="ECO:0000259" key="4">
    <source>
        <dbReference type="Pfam" id="PF14361"/>
    </source>
</evidence>
<feature type="domain" description="RsbT co-antagonist protein RsbRD N-terminal" evidence="4">
    <location>
        <begin position="41"/>
        <end position="147"/>
    </location>
</feature>
<dbReference type="InterPro" id="IPR051448">
    <property type="entry name" value="CdaR-like_regulators"/>
</dbReference>
<dbReference type="Pfam" id="PF17853">
    <property type="entry name" value="GGDEF_2"/>
    <property type="match status" value="1"/>
</dbReference>
<dbReference type="RefSeq" id="WP_364652774.1">
    <property type="nucleotide sequence ID" value="NZ_CP109527.1"/>
</dbReference>
<dbReference type="EMBL" id="CP109527">
    <property type="protein sequence ID" value="WTY36112.1"/>
    <property type="molecule type" value="Genomic_DNA"/>
</dbReference>
<dbReference type="InterPro" id="IPR041522">
    <property type="entry name" value="CdaR_GGDEF"/>
</dbReference>
<dbReference type="InterPro" id="IPR042070">
    <property type="entry name" value="PucR_C-HTH_sf"/>
</dbReference>
<dbReference type="PANTHER" id="PTHR33744">
    <property type="entry name" value="CARBOHYDRATE DIACID REGULATOR"/>
    <property type="match status" value="1"/>
</dbReference>
<evidence type="ECO:0000259" key="3">
    <source>
        <dbReference type="Pfam" id="PF13556"/>
    </source>
</evidence>
<gene>
    <name evidence="6" type="ORF">OG308_33590</name>
</gene>